<feature type="region of interest" description="Disordered" evidence="1">
    <location>
        <begin position="34"/>
        <end position="70"/>
    </location>
</feature>
<protein>
    <submittedName>
        <fullName evidence="2">Uncharacterized protein</fullName>
    </submittedName>
</protein>
<dbReference type="PANTHER" id="PTHR31620:SF14">
    <property type="entry name" value="PROTEIN RETICULATA-RELATED 4, CHLOROPLASTIC"/>
    <property type="match status" value="1"/>
</dbReference>
<dbReference type="AlphaFoldDB" id="A0A6A3CHE6"/>
<evidence type="ECO:0000256" key="1">
    <source>
        <dbReference type="SAM" id="MobiDB-lite"/>
    </source>
</evidence>
<dbReference type="EMBL" id="VEPZ02000346">
    <property type="protein sequence ID" value="KAE8726728.1"/>
    <property type="molecule type" value="Genomic_DNA"/>
</dbReference>
<accession>A0A6A3CHE6</accession>
<sequence length="136" mass="14745">MSTAAFIFTPFPPFWPPAKTTPKLSTDFPLRLSSSSAFRPRQPSPLSTFSTLPGGDGGNGSDENAGDENKREEMIMLVEAGRSKESLPKDLAAGIQAGKVPGSVIERFLVLEKSGIMRWLLQFGGFKERLLADDLS</sequence>
<reference evidence="2" key="1">
    <citation type="submission" date="2019-09" db="EMBL/GenBank/DDBJ databases">
        <title>Draft genome information of white flower Hibiscus syriacus.</title>
        <authorList>
            <person name="Kim Y.-M."/>
        </authorList>
    </citation>
    <scope>NUCLEOTIDE SEQUENCE [LARGE SCALE GENOMIC DNA]</scope>
    <source>
        <strain evidence="2">YM2019G1</strain>
    </source>
</reference>
<proteinExistence type="predicted"/>
<evidence type="ECO:0000313" key="3">
    <source>
        <dbReference type="Proteomes" id="UP000436088"/>
    </source>
</evidence>
<comment type="caution">
    <text evidence="2">The sequence shown here is derived from an EMBL/GenBank/DDBJ whole genome shotgun (WGS) entry which is preliminary data.</text>
</comment>
<gene>
    <name evidence="2" type="ORF">F3Y22_tig00006405pilonHSYRG00005</name>
</gene>
<evidence type="ECO:0000313" key="2">
    <source>
        <dbReference type="EMBL" id="KAE8726728.1"/>
    </source>
</evidence>
<dbReference type="Proteomes" id="UP000436088">
    <property type="component" value="Unassembled WGS sequence"/>
</dbReference>
<dbReference type="PANTHER" id="PTHR31620">
    <property type="entry name" value="PROTEIN RETICULATA-RELATED 2, CHLOROPLASTIC-RELATED"/>
    <property type="match status" value="1"/>
</dbReference>
<keyword evidence="3" id="KW-1185">Reference proteome</keyword>
<organism evidence="2 3">
    <name type="scientific">Hibiscus syriacus</name>
    <name type="common">Rose of Sharon</name>
    <dbReference type="NCBI Taxonomy" id="106335"/>
    <lineage>
        <taxon>Eukaryota</taxon>
        <taxon>Viridiplantae</taxon>
        <taxon>Streptophyta</taxon>
        <taxon>Embryophyta</taxon>
        <taxon>Tracheophyta</taxon>
        <taxon>Spermatophyta</taxon>
        <taxon>Magnoliopsida</taxon>
        <taxon>eudicotyledons</taxon>
        <taxon>Gunneridae</taxon>
        <taxon>Pentapetalae</taxon>
        <taxon>rosids</taxon>
        <taxon>malvids</taxon>
        <taxon>Malvales</taxon>
        <taxon>Malvaceae</taxon>
        <taxon>Malvoideae</taxon>
        <taxon>Hibiscus</taxon>
    </lineage>
</organism>
<name>A0A6A3CHE6_HIBSY</name>